<evidence type="ECO:0000313" key="5">
    <source>
        <dbReference type="Proteomes" id="UP000799753"/>
    </source>
</evidence>
<dbReference type="Gene3D" id="3.40.50.720">
    <property type="entry name" value="NAD(P)-binding Rossmann-like Domain"/>
    <property type="match status" value="1"/>
</dbReference>
<dbReference type="AlphaFoldDB" id="A0A6A6RS04"/>
<dbReference type="Proteomes" id="UP000799753">
    <property type="component" value="Unassembled WGS sequence"/>
</dbReference>
<evidence type="ECO:0000313" key="4">
    <source>
        <dbReference type="EMBL" id="KAF2637822.1"/>
    </source>
</evidence>
<evidence type="ECO:0000256" key="3">
    <source>
        <dbReference type="ARBA" id="ARBA00023002"/>
    </source>
</evidence>
<dbReference type="InterPro" id="IPR036291">
    <property type="entry name" value="NAD(P)-bd_dom_sf"/>
</dbReference>
<dbReference type="GO" id="GO:0016491">
    <property type="term" value="F:oxidoreductase activity"/>
    <property type="evidence" value="ECO:0007669"/>
    <property type="project" value="UniProtKB-KW"/>
</dbReference>
<evidence type="ECO:0000256" key="1">
    <source>
        <dbReference type="ARBA" id="ARBA00006484"/>
    </source>
</evidence>
<dbReference type="CDD" id="cd05233">
    <property type="entry name" value="SDR_c"/>
    <property type="match status" value="1"/>
</dbReference>
<protein>
    <submittedName>
        <fullName evidence="4">NAD(P)-binding protein</fullName>
    </submittedName>
</protein>
<dbReference type="PANTHER" id="PTHR43618">
    <property type="entry name" value="7-ALPHA-HYDROXYSTEROID DEHYDROGENASE"/>
    <property type="match status" value="1"/>
</dbReference>
<dbReference type="PANTHER" id="PTHR43618:SF18">
    <property type="entry name" value="SHORT CHAIN DEHYDROGENASE_REDUCTASE FAMILY (AFU_ORTHOLOGUE AFUA_5G12480)"/>
    <property type="match status" value="1"/>
</dbReference>
<dbReference type="InterPro" id="IPR002347">
    <property type="entry name" value="SDR_fam"/>
</dbReference>
<dbReference type="Pfam" id="PF00106">
    <property type="entry name" value="adh_short"/>
    <property type="match status" value="1"/>
</dbReference>
<evidence type="ECO:0000256" key="2">
    <source>
        <dbReference type="ARBA" id="ARBA00022857"/>
    </source>
</evidence>
<name>A0A6A6RS04_9PLEO</name>
<keyword evidence="2" id="KW-0521">NADP</keyword>
<proteinExistence type="inferred from homology"/>
<dbReference type="EMBL" id="MU006792">
    <property type="protein sequence ID" value="KAF2637822.1"/>
    <property type="molecule type" value="Genomic_DNA"/>
</dbReference>
<dbReference type="OrthoDB" id="2898618at2759"/>
<dbReference type="SUPFAM" id="SSF51735">
    <property type="entry name" value="NAD(P)-binding Rossmann-fold domains"/>
    <property type="match status" value="1"/>
</dbReference>
<dbReference type="PROSITE" id="PS00061">
    <property type="entry name" value="ADH_SHORT"/>
    <property type="match status" value="1"/>
</dbReference>
<comment type="similarity">
    <text evidence="1">Belongs to the short-chain dehydrogenases/reductases (SDR) family.</text>
</comment>
<dbReference type="PRINTS" id="PR00081">
    <property type="entry name" value="GDHRDH"/>
</dbReference>
<keyword evidence="3" id="KW-0560">Oxidoreductase</keyword>
<dbReference type="InterPro" id="IPR020904">
    <property type="entry name" value="Sc_DH/Rdtase_CS"/>
</dbReference>
<gene>
    <name evidence="4" type="ORF">P280DRAFT_406643</name>
</gene>
<organism evidence="4 5">
    <name type="scientific">Massarina eburnea CBS 473.64</name>
    <dbReference type="NCBI Taxonomy" id="1395130"/>
    <lineage>
        <taxon>Eukaryota</taxon>
        <taxon>Fungi</taxon>
        <taxon>Dikarya</taxon>
        <taxon>Ascomycota</taxon>
        <taxon>Pezizomycotina</taxon>
        <taxon>Dothideomycetes</taxon>
        <taxon>Pleosporomycetidae</taxon>
        <taxon>Pleosporales</taxon>
        <taxon>Massarineae</taxon>
        <taxon>Massarinaceae</taxon>
        <taxon>Massarina</taxon>
    </lineage>
</organism>
<accession>A0A6A6RS04</accession>
<reference evidence="4" key="1">
    <citation type="journal article" date="2020" name="Stud. Mycol.">
        <title>101 Dothideomycetes genomes: a test case for predicting lifestyles and emergence of pathogens.</title>
        <authorList>
            <person name="Haridas S."/>
            <person name="Albert R."/>
            <person name="Binder M."/>
            <person name="Bloem J."/>
            <person name="Labutti K."/>
            <person name="Salamov A."/>
            <person name="Andreopoulos B."/>
            <person name="Baker S."/>
            <person name="Barry K."/>
            <person name="Bills G."/>
            <person name="Bluhm B."/>
            <person name="Cannon C."/>
            <person name="Castanera R."/>
            <person name="Culley D."/>
            <person name="Daum C."/>
            <person name="Ezra D."/>
            <person name="Gonzalez J."/>
            <person name="Henrissat B."/>
            <person name="Kuo A."/>
            <person name="Liang C."/>
            <person name="Lipzen A."/>
            <person name="Lutzoni F."/>
            <person name="Magnuson J."/>
            <person name="Mondo S."/>
            <person name="Nolan M."/>
            <person name="Ohm R."/>
            <person name="Pangilinan J."/>
            <person name="Park H.-J."/>
            <person name="Ramirez L."/>
            <person name="Alfaro M."/>
            <person name="Sun H."/>
            <person name="Tritt A."/>
            <person name="Yoshinaga Y."/>
            <person name="Zwiers L.-H."/>
            <person name="Turgeon B."/>
            <person name="Goodwin S."/>
            <person name="Spatafora J."/>
            <person name="Crous P."/>
            <person name="Grigoriev I."/>
        </authorList>
    </citation>
    <scope>NUCLEOTIDE SEQUENCE</scope>
    <source>
        <strain evidence="4">CBS 473.64</strain>
    </source>
</reference>
<sequence>MTSSNICASTLFNVEGIVAVVTGGGSGIGLMITKALAANGAHRIYIVGRRDDVLKETARKTNPEVVIPIPGDITSRESLLRIAERVESETGYVNLVVANAGTMGPRPLKSAPDAPDQQPSISEYRAHALKTPMEDFNQTYAVNTTGVYYTALTFLDLLDAGNQKGNMGTDWRSQVIATSSIGGFSRLKGASFAYNSSKAAVTHMMKMMATSFVAYNIRCNILAPGIFPSDISGGIFANVGSGPSTVFEKEIVPAERAGKDEDIAGAILYMVGRAGAYLNGSVIVVDGGRLSTLTSTY</sequence>
<keyword evidence="5" id="KW-1185">Reference proteome</keyword>
<dbReference type="InterPro" id="IPR052178">
    <property type="entry name" value="Sec_Metab_Biosynth_SDR"/>
</dbReference>